<accession>A0A0G9K750</accession>
<dbReference type="Pfam" id="PF13700">
    <property type="entry name" value="DUF4158"/>
    <property type="match status" value="1"/>
</dbReference>
<evidence type="ECO:0000313" key="8">
    <source>
        <dbReference type="Proteomes" id="UP000035514"/>
    </source>
</evidence>
<comment type="similarity">
    <text evidence="1">Belongs to the transposase 7 family.</text>
</comment>
<dbReference type="GO" id="GO:0006313">
    <property type="term" value="P:DNA transposition"/>
    <property type="evidence" value="ECO:0007669"/>
    <property type="project" value="InterPro"/>
</dbReference>
<dbReference type="GO" id="GO:0004803">
    <property type="term" value="F:transposase activity"/>
    <property type="evidence" value="ECO:0007669"/>
    <property type="project" value="InterPro"/>
</dbReference>
<proteinExistence type="inferred from homology"/>
<dbReference type="InterPro" id="IPR047653">
    <property type="entry name" value="Tn3-like_transpos"/>
</dbReference>
<dbReference type="GO" id="GO:0003677">
    <property type="term" value="F:DNA binding"/>
    <property type="evidence" value="ECO:0007669"/>
    <property type="project" value="UniProtKB-KW"/>
</dbReference>
<evidence type="ECO:0000259" key="6">
    <source>
        <dbReference type="Pfam" id="PF13700"/>
    </source>
</evidence>
<feature type="domain" description="DUF4158" evidence="6">
    <location>
        <begin position="6"/>
        <end position="166"/>
    </location>
</feature>
<evidence type="ECO:0000256" key="1">
    <source>
        <dbReference type="ARBA" id="ARBA00009402"/>
    </source>
</evidence>
<keyword evidence="2" id="KW-0815">Transposition</keyword>
<gene>
    <name evidence="7" type="ORF">AA20_00865</name>
</gene>
<evidence type="ECO:0008006" key="9">
    <source>
        <dbReference type="Google" id="ProtNLM"/>
    </source>
</evidence>
<comment type="caution">
    <text evidence="7">The sequence shown here is derived from an EMBL/GenBank/DDBJ whole genome shotgun (WGS) entry which is preliminary data.</text>
</comment>
<dbReference type="InterPro" id="IPR002513">
    <property type="entry name" value="Tn3_Tnp_DDE_dom"/>
</dbReference>
<evidence type="ECO:0000256" key="3">
    <source>
        <dbReference type="ARBA" id="ARBA00023125"/>
    </source>
</evidence>
<dbReference type="RefSeq" id="WP_052942995.1">
    <property type="nucleotide sequence ID" value="NZ_JAIQ01000025.1"/>
</dbReference>
<sequence length="1018" mass="118833">MSLIQILNYSQKKEFETPPLLEYEIRQEIFSVSPIIKQQIESIEIDSNKVRFIAMYGYFKVTQTFYNPNLFHLDDLNYICKRYHINFDPNHIFSKNTMALYKKIIRYQLGYKPVDSTLKDLLLKTAINLITQIPSPKALFYTLIELAIEHRYEVPSYTLLSKIITDAMNKQRGDIFGKLKLFSHNEELQALQRVLEVDETLPGRYILSKFKKLSHSLKPSKIKEEVKLFETIKNYHNSILDITQKIGLEENTAKHYAQWVEKSDMHQILRKEKHKQQFDLICFMVHHTKVRNDQLCDILLQSVQSAKLSAMREHQNTYFLERASRSKASLEITSLLKDNFIPKLYSIQNTLKLKISSDKKLELISKEIETMLAAKEEKKTFLDSHEELEDHIGYHAILEKRSRKLQNRVAQIVKVLEFDENESDKSLLKAITHFKNTNGVATAQLPIEFLNDIEKNGLLQNNVDEPFRISLYKVFLFIAIADGIKSGALNLKYSYRYRAFNAYLLDAKLYEANKEEYLKHYNIEFLQDSNKLMQDQQADLGNAYKTTNENIINGINIYFHSRPDGSFVVHTPKVEKLEDEDTIGPYLPKEKFIPLIDVLRHIDQLVSFNKKFLHHSKNLHHRLPKHNALYAAIIGYGCNISIPKMGKISKGITVHDIDHIKTWYLSADMLQEANDMVLLFTQNLEVPKLFHANSQINHTASDGQKFNLSVDSLNSGYSFKYFGLGRGVSRYSFVDEAHRITYTTVINANEREAAYVIDGLMHNDVIKSDIHSTDTFGYSEIIFGLTHLLGLMFAPRIKNFKEQQLYAFEAKKTYRNKGYIVLPVKQINIQIIEEQWDQILRLVITIKERRVSASQLLKRLTSYSRKHKLYQALREFGRIIKTRFLLNYIDDVVFRQQIEKQLNKIENVNRFSKAIFFGNSGEYFYANKEEQDIASNSLTLIQNSIICWNYLYFSNLLVKEKDLEQQQKLTKALKNGSIVHWQHINFYGEYDFTDKPIEDEFDMDAIKALSLPITDSEN</sequence>
<dbReference type="Pfam" id="PF01526">
    <property type="entry name" value="DDE_Tnp_Tn3"/>
    <property type="match status" value="1"/>
</dbReference>
<dbReference type="EMBL" id="JAIQ01000025">
    <property type="protein sequence ID" value="KLE02367.1"/>
    <property type="molecule type" value="Genomic_DNA"/>
</dbReference>
<name>A0A0G9K750_9BACT</name>
<keyword evidence="3" id="KW-0238">DNA-binding</keyword>
<dbReference type="PATRIC" id="fig|1447256.3.peg.169"/>
<evidence type="ECO:0000256" key="2">
    <source>
        <dbReference type="ARBA" id="ARBA00022578"/>
    </source>
</evidence>
<evidence type="ECO:0000259" key="5">
    <source>
        <dbReference type="Pfam" id="PF01526"/>
    </source>
</evidence>
<feature type="domain" description="Tn3 transposase DDE" evidence="5">
    <location>
        <begin position="597"/>
        <end position="990"/>
    </location>
</feature>
<protein>
    <recommendedName>
        <fullName evidence="9">Transposase Tn3</fullName>
    </recommendedName>
</protein>
<dbReference type="NCBIfam" id="NF033527">
    <property type="entry name" value="transpos_Tn3"/>
    <property type="match status" value="1"/>
</dbReference>
<dbReference type="InterPro" id="IPR025296">
    <property type="entry name" value="DUF4158"/>
</dbReference>
<evidence type="ECO:0000313" key="7">
    <source>
        <dbReference type="EMBL" id="KLE02367.1"/>
    </source>
</evidence>
<dbReference type="Proteomes" id="UP000035514">
    <property type="component" value="Unassembled WGS sequence"/>
</dbReference>
<keyword evidence="4" id="KW-0233">DNA recombination</keyword>
<reference evidence="7 8" key="1">
    <citation type="submission" date="2014-01" db="EMBL/GenBank/DDBJ databases">
        <title>Development of a Comparative Genomic Fingerprinting Assay for High Resolution Genotyping of Arcobacter butzleri.</title>
        <authorList>
            <person name="Webb A.L."/>
            <person name="Inglis G.D."/>
            <person name="Kruczkiewicz P."/>
            <person name="Selinger L.B."/>
            <person name="Taboada E.N."/>
        </authorList>
    </citation>
    <scope>NUCLEOTIDE SEQUENCE [LARGE SCALE GENOMIC DNA]</scope>
    <source>
        <strain evidence="7 8">L348</strain>
    </source>
</reference>
<evidence type="ECO:0000256" key="4">
    <source>
        <dbReference type="ARBA" id="ARBA00023172"/>
    </source>
</evidence>
<organism evidence="7 8">
    <name type="scientific">Aliarcobacter butzleri L348</name>
    <dbReference type="NCBI Taxonomy" id="1447256"/>
    <lineage>
        <taxon>Bacteria</taxon>
        <taxon>Pseudomonadati</taxon>
        <taxon>Campylobacterota</taxon>
        <taxon>Epsilonproteobacteria</taxon>
        <taxon>Campylobacterales</taxon>
        <taxon>Arcobacteraceae</taxon>
        <taxon>Aliarcobacter</taxon>
    </lineage>
</organism>
<dbReference type="AlphaFoldDB" id="A0A0G9K750"/>